<organism evidence="1 2">
    <name type="scientific">Romanomermis culicivorax</name>
    <name type="common">Nematode worm</name>
    <dbReference type="NCBI Taxonomy" id="13658"/>
    <lineage>
        <taxon>Eukaryota</taxon>
        <taxon>Metazoa</taxon>
        <taxon>Ecdysozoa</taxon>
        <taxon>Nematoda</taxon>
        <taxon>Enoplea</taxon>
        <taxon>Dorylaimia</taxon>
        <taxon>Mermithida</taxon>
        <taxon>Mermithoidea</taxon>
        <taxon>Mermithidae</taxon>
        <taxon>Romanomermis</taxon>
    </lineage>
</organism>
<dbReference type="InterPro" id="IPR001806">
    <property type="entry name" value="Small_GTPase"/>
</dbReference>
<dbReference type="InterPro" id="IPR027417">
    <property type="entry name" value="P-loop_NTPase"/>
</dbReference>
<dbReference type="SUPFAM" id="SSF52540">
    <property type="entry name" value="P-loop containing nucleoside triphosphate hydrolases"/>
    <property type="match status" value="1"/>
</dbReference>
<keyword evidence="1" id="KW-1185">Reference proteome</keyword>
<evidence type="ECO:0000313" key="1">
    <source>
        <dbReference type="Proteomes" id="UP000887565"/>
    </source>
</evidence>
<dbReference type="Gene3D" id="3.40.50.300">
    <property type="entry name" value="P-loop containing nucleotide triphosphate hydrolases"/>
    <property type="match status" value="1"/>
</dbReference>
<dbReference type="Proteomes" id="UP000887565">
    <property type="component" value="Unplaced"/>
</dbReference>
<dbReference type="GO" id="GO:0005525">
    <property type="term" value="F:GTP binding"/>
    <property type="evidence" value="ECO:0007669"/>
    <property type="project" value="InterPro"/>
</dbReference>
<accession>A0A915KPK6</accession>
<proteinExistence type="predicted"/>
<dbReference type="AlphaFoldDB" id="A0A915KPK6"/>
<dbReference type="Pfam" id="PF00071">
    <property type="entry name" value="Ras"/>
    <property type="match status" value="1"/>
</dbReference>
<name>A0A915KPK6_ROMCU</name>
<reference evidence="2" key="1">
    <citation type="submission" date="2022-11" db="UniProtKB">
        <authorList>
            <consortium name="WormBaseParasite"/>
        </authorList>
    </citation>
    <scope>IDENTIFICATION</scope>
</reference>
<protein>
    <submittedName>
        <fullName evidence="2">Uncharacterized protein</fullName>
    </submittedName>
</protein>
<sequence length="71" mass="8127">MGSVEKSIQIINNNDFRSVVIVLYSVCDFTSLELAAQFLKASKKLLTKDNTFVFLVANKIDLERQRIIKTF</sequence>
<evidence type="ECO:0000313" key="2">
    <source>
        <dbReference type="WBParaSite" id="nRc.2.0.1.t40716-RA"/>
    </source>
</evidence>
<dbReference type="GO" id="GO:0003924">
    <property type="term" value="F:GTPase activity"/>
    <property type="evidence" value="ECO:0007669"/>
    <property type="project" value="InterPro"/>
</dbReference>
<dbReference type="WBParaSite" id="nRc.2.0.1.t40716-RA">
    <property type="protein sequence ID" value="nRc.2.0.1.t40716-RA"/>
    <property type="gene ID" value="nRc.2.0.1.g40716"/>
</dbReference>